<dbReference type="InterPro" id="IPR050708">
    <property type="entry name" value="T6SS_VgrG/RHS"/>
</dbReference>
<dbReference type="OrthoDB" id="824686at2"/>
<dbReference type="Gene3D" id="2.180.10.10">
    <property type="entry name" value="RHS repeat-associated core"/>
    <property type="match status" value="1"/>
</dbReference>
<dbReference type="AlphaFoldDB" id="A0A5C7A9Y4"/>
<proteinExistence type="predicted"/>
<dbReference type="PANTHER" id="PTHR32305">
    <property type="match status" value="1"/>
</dbReference>
<evidence type="ECO:0000256" key="1">
    <source>
        <dbReference type="SAM" id="MobiDB-lite"/>
    </source>
</evidence>
<dbReference type="NCBIfam" id="TIGR03696">
    <property type="entry name" value="Rhs_assc_core"/>
    <property type="match status" value="1"/>
</dbReference>
<dbReference type="InterPro" id="IPR022385">
    <property type="entry name" value="Rhs_assc_core"/>
</dbReference>
<protein>
    <submittedName>
        <fullName evidence="2">RHS repeat-associated core domain-containing protein</fullName>
    </submittedName>
</protein>
<evidence type="ECO:0000313" key="2">
    <source>
        <dbReference type="EMBL" id="TXE04784.1"/>
    </source>
</evidence>
<sequence>MLSKKARNKHEELIKKIAVPKDGYIETYLVNETSDDVWFDQFRILSTGPLIVQETHYDPWGVELSGLGYQYGGIKINPYLYNGKEANGHLGVNIYDFGARLYDPAIGRWFVSDPMAEKMRRHSPYNFAFNNPLRYIDPDGMEPYEVMGSVTTSGESESQEDETEKSVVNEEETAPDNDFLWSDGYSYQSARNSIIGRDSFNGSYQKYVVGADLKDNSDNLFENLLAIYDYLMLNNGLTRTKGIKNDRNIYFHITDFIKNIPIHQKGDSYTQTITSESKFTSQGIKYRYSISPAQVANPGQYYNMGYISKILSNSNGSLGQISLMNGNNTLFTLSIYGRQNFVERFNKIYKGNKIIQ</sequence>
<organism evidence="2 3">
    <name type="scientific">Algoriphagus aquimarinus</name>
    <dbReference type="NCBI Taxonomy" id="237018"/>
    <lineage>
        <taxon>Bacteria</taxon>
        <taxon>Pseudomonadati</taxon>
        <taxon>Bacteroidota</taxon>
        <taxon>Cytophagia</taxon>
        <taxon>Cytophagales</taxon>
        <taxon>Cyclobacteriaceae</taxon>
        <taxon>Algoriphagus</taxon>
    </lineage>
</organism>
<dbReference type="Proteomes" id="UP000321935">
    <property type="component" value="Unassembled WGS sequence"/>
</dbReference>
<gene>
    <name evidence="2" type="ORF">ESV85_18775</name>
</gene>
<accession>A0A5C7A9Y4</accession>
<evidence type="ECO:0000313" key="3">
    <source>
        <dbReference type="Proteomes" id="UP000321935"/>
    </source>
</evidence>
<comment type="caution">
    <text evidence="2">The sequence shown here is derived from an EMBL/GenBank/DDBJ whole genome shotgun (WGS) entry which is preliminary data.</text>
</comment>
<feature type="compositionally biased region" description="Acidic residues" evidence="1">
    <location>
        <begin position="157"/>
        <end position="173"/>
    </location>
</feature>
<name>A0A5C7A9Y4_9BACT</name>
<feature type="region of interest" description="Disordered" evidence="1">
    <location>
        <begin position="148"/>
        <end position="173"/>
    </location>
</feature>
<reference evidence="2 3" key="1">
    <citation type="submission" date="2019-08" db="EMBL/GenBank/DDBJ databases">
        <title>Genomes sequence of Algoriphagus aquimarinus ACAM450.</title>
        <authorList>
            <person name="Bowman J.P."/>
        </authorList>
    </citation>
    <scope>NUCLEOTIDE SEQUENCE [LARGE SCALE GENOMIC DNA]</scope>
    <source>
        <strain evidence="2 3">ACAM 450</strain>
    </source>
</reference>
<dbReference type="PANTHER" id="PTHR32305:SF15">
    <property type="entry name" value="PROTEIN RHSA-RELATED"/>
    <property type="match status" value="1"/>
</dbReference>
<dbReference type="EMBL" id="VORW01000020">
    <property type="protein sequence ID" value="TXE04784.1"/>
    <property type="molecule type" value="Genomic_DNA"/>
</dbReference>